<dbReference type="Proteomes" id="UP000054516">
    <property type="component" value="Unassembled WGS sequence"/>
</dbReference>
<gene>
    <name evidence="6" type="ORF">SAMD00023353_0900060</name>
</gene>
<dbReference type="PANTHER" id="PTHR17224:SF1">
    <property type="entry name" value="PEPTIDYL-TRNA HYDROLASE"/>
    <property type="match status" value="1"/>
</dbReference>
<dbReference type="AlphaFoldDB" id="A0A1W2THG0"/>
<dbReference type="OMA" id="PSYMNES"/>
<dbReference type="EC" id="3.1.1.29" evidence="1"/>
<comment type="similarity">
    <text evidence="5">Belongs to the PTH family.</text>
</comment>
<dbReference type="OrthoDB" id="1711136at2759"/>
<evidence type="ECO:0000313" key="6">
    <source>
        <dbReference type="EMBL" id="GAP87547.1"/>
    </source>
</evidence>
<dbReference type="InterPro" id="IPR036416">
    <property type="entry name" value="Pept_tRNA_hydro_sf"/>
</dbReference>
<accession>A0A1W2THG0</accession>
<evidence type="ECO:0000256" key="4">
    <source>
        <dbReference type="ARBA" id="ARBA00022884"/>
    </source>
</evidence>
<dbReference type="PROSITE" id="PS01196">
    <property type="entry name" value="PEPT_TRNA_HYDROL_2"/>
    <property type="match status" value="1"/>
</dbReference>
<dbReference type="GO" id="GO:0000049">
    <property type="term" value="F:tRNA binding"/>
    <property type="evidence" value="ECO:0007669"/>
    <property type="project" value="UniProtKB-KW"/>
</dbReference>
<dbReference type="Gene3D" id="3.40.50.1470">
    <property type="entry name" value="Peptidyl-tRNA hydrolase"/>
    <property type="match status" value="1"/>
</dbReference>
<dbReference type="SUPFAM" id="SSF53178">
    <property type="entry name" value="Peptidyl-tRNA hydrolase-like"/>
    <property type="match status" value="1"/>
</dbReference>
<dbReference type="EMBL" id="DF977454">
    <property type="protein sequence ID" value="GAP87547.1"/>
    <property type="molecule type" value="Genomic_DNA"/>
</dbReference>
<evidence type="ECO:0000256" key="3">
    <source>
        <dbReference type="ARBA" id="ARBA00022801"/>
    </source>
</evidence>
<keyword evidence="2" id="KW-0820">tRNA-binding</keyword>
<keyword evidence="3 6" id="KW-0378">Hydrolase</keyword>
<reference evidence="6" key="1">
    <citation type="submission" date="2016-03" db="EMBL/GenBank/DDBJ databases">
        <title>Draft genome sequence of Rosellinia necatrix.</title>
        <authorList>
            <person name="Kanematsu S."/>
        </authorList>
    </citation>
    <scope>NUCLEOTIDE SEQUENCE [LARGE SCALE GENOMIC DNA]</scope>
    <source>
        <strain evidence="6">W97</strain>
    </source>
</reference>
<keyword evidence="4" id="KW-0694">RNA-binding</keyword>
<dbReference type="Pfam" id="PF01195">
    <property type="entry name" value="Pept_tRNA_hydro"/>
    <property type="match status" value="1"/>
</dbReference>
<evidence type="ECO:0000313" key="7">
    <source>
        <dbReference type="Proteomes" id="UP000054516"/>
    </source>
</evidence>
<dbReference type="InterPro" id="IPR001328">
    <property type="entry name" value="Pept_tRNA_hydro"/>
</dbReference>
<keyword evidence="7" id="KW-1185">Reference proteome</keyword>
<sequence length="195" mass="21404">MAPARFLVVSLGNNGRFFSCRHSIGHFALDAARGILAPSQPLSSEPWGGKSCMASSAEPFTFIQSPTLMNNCGPWVLAAWRDMLRRHHLQPSDVSLVLVHDELEQQFSSVRTRDWGASPRGHNGVKSVHASLASLKFPKDHWSRISVGIGRPEERTPEAVSEYVLANLSSAQKQKIETVAGPRVVNALLQLQEGE</sequence>
<evidence type="ECO:0000256" key="2">
    <source>
        <dbReference type="ARBA" id="ARBA00022555"/>
    </source>
</evidence>
<protein>
    <recommendedName>
        <fullName evidence="1">peptidyl-tRNA hydrolase</fullName>
        <ecNumber evidence="1">3.1.1.29</ecNumber>
    </recommendedName>
</protein>
<proteinExistence type="inferred from homology"/>
<evidence type="ECO:0000256" key="1">
    <source>
        <dbReference type="ARBA" id="ARBA00013260"/>
    </source>
</evidence>
<name>A0A1W2THG0_ROSNE</name>
<dbReference type="PANTHER" id="PTHR17224">
    <property type="entry name" value="PEPTIDYL-TRNA HYDROLASE"/>
    <property type="match status" value="1"/>
</dbReference>
<dbReference type="STRING" id="77044.A0A1W2THG0"/>
<dbReference type="GO" id="GO:0004045">
    <property type="term" value="F:peptidyl-tRNA hydrolase activity"/>
    <property type="evidence" value="ECO:0007669"/>
    <property type="project" value="UniProtKB-EC"/>
</dbReference>
<evidence type="ECO:0000256" key="5">
    <source>
        <dbReference type="ARBA" id="ARBA00038063"/>
    </source>
</evidence>
<organism evidence="6">
    <name type="scientific">Rosellinia necatrix</name>
    <name type="common">White root-rot fungus</name>
    <dbReference type="NCBI Taxonomy" id="77044"/>
    <lineage>
        <taxon>Eukaryota</taxon>
        <taxon>Fungi</taxon>
        <taxon>Dikarya</taxon>
        <taxon>Ascomycota</taxon>
        <taxon>Pezizomycotina</taxon>
        <taxon>Sordariomycetes</taxon>
        <taxon>Xylariomycetidae</taxon>
        <taxon>Xylariales</taxon>
        <taxon>Xylariaceae</taxon>
        <taxon>Rosellinia</taxon>
    </lineage>
</organism>
<dbReference type="InterPro" id="IPR018171">
    <property type="entry name" value="Pept_tRNA_hydro_CS"/>
</dbReference>